<name>A0A3P7DSA2_WUCBA</name>
<organism evidence="1 2">
    <name type="scientific">Wuchereria bancrofti</name>
    <dbReference type="NCBI Taxonomy" id="6293"/>
    <lineage>
        <taxon>Eukaryota</taxon>
        <taxon>Metazoa</taxon>
        <taxon>Ecdysozoa</taxon>
        <taxon>Nematoda</taxon>
        <taxon>Chromadorea</taxon>
        <taxon>Rhabditida</taxon>
        <taxon>Spirurina</taxon>
        <taxon>Spiruromorpha</taxon>
        <taxon>Filarioidea</taxon>
        <taxon>Onchocercidae</taxon>
        <taxon>Wuchereria</taxon>
    </lineage>
</organism>
<accession>A0A3P7DSA2</accession>
<gene>
    <name evidence="1" type="ORF">WBA_LOCUS6276</name>
</gene>
<evidence type="ECO:0000313" key="1">
    <source>
        <dbReference type="EMBL" id="VDM12890.1"/>
    </source>
</evidence>
<dbReference type="Proteomes" id="UP000270924">
    <property type="component" value="Unassembled WGS sequence"/>
</dbReference>
<dbReference type="EMBL" id="UYWW01003600">
    <property type="protein sequence ID" value="VDM12890.1"/>
    <property type="molecule type" value="Genomic_DNA"/>
</dbReference>
<evidence type="ECO:0000313" key="2">
    <source>
        <dbReference type="Proteomes" id="UP000270924"/>
    </source>
</evidence>
<sequence>MTFQEQLDEKGVYYFFDFMLSNQNGVRILRNPCKGIQEQSSTHNDEQALKHFKGTITKQNGYLGLGKIQMLA</sequence>
<dbReference type="AlphaFoldDB" id="A0A3P7DSA2"/>
<keyword evidence="2" id="KW-1185">Reference proteome</keyword>
<dbReference type="InParanoid" id="A0A3P7DSA2"/>
<reference evidence="1 2" key="1">
    <citation type="submission" date="2018-11" db="EMBL/GenBank/DDBJ databases">
        <authorList>
            <consortium name="Pathogen Informatics"/>
        </authorList>
    </citation>
    <scope>NUCLEOTIDE SEQUENCE [LARGE SCALE GENOMIC DNA]</scope>
</reference>
<proteinExistence type="predicted"/>
<protein>
    <submittedName>
        <fullName evidence="1">Uncharacterized protein</fullName>
    </submittedName>
</protein>